<feature type="transmembrane region" description="Helical" evidence="14">
    <location>
        <begin position="511"/>
        <end position="529"/>
    </location>
</feature>
<keyword evidence="9" id="KW-0915">Sodium</keyword>
<keyword evidence="4 13" id="KW-0813">Transport</keyword>
<dbReference type="NCBIfam" id="TIGR00840">
    <property type="entry name" value="b_cpa1"/>
    <property type="match status" value="1"/>
</dbReference>
<feature type="transmembrane region" description="Helical" evidence="14">
    <location>
        <begin position="245"/>
        <end position="268"/>
    </location>
</feature>
<feature type="transmembrane region" description="Helical" evidence="14">
    <location>
        <begin position="208"/>
        <end position="233"/>
    </location>
</feature>
<feature type="transmembrane region" description="Helical" evidence="14">
    <location>
        <begin position="179"/>
        <end position="196"/>
    </location>
</feature>
<keyword evidence="13" id="KW-0050">Antiport</keyword>
<dbReference type="EMBL" id="AYCK01006086">
    <property type="status" value="NOT_ANNOTATED_CDS"/>
    <property type="molecule type" value="Genomic_DNA"/>
</dbReference>
<evidence type="ECO:0000256" key="14">
    <source>
        <dbReference type="SAM" id="Phobius"/>
    </source>
</evidence>
<dbReference type="eggNOG" id="KOG1965">
    <property type="taxonomic scope" value="Eukaryota"/>
</dbReference>
<keyword evidence="10 13" id="KW-0406">Ion transport</keyword>
<dbReference type="GO" id="GO:0015385">
    <property type="term" value="F:sodium:proton antiporter activity"/>
    <property type="evidence" value="ECO:0007669"/>
    <property type="project" value="InterPro"/>
</dbReference>
<keyword evidence="12 13" id="KW-0739">Sodium transport</keyword>
<feature type="transmembrane region" description="Helical" evidence="14">
    <location>
        <begin position="365"/>
        <end position="392"/>
    </location>
</feature>
<dbReference type="GO" id="GO:0055038">
    <property type="term" value="C:recycling endosome membrane"/>
    <property type="evidence" value="ECO:0007669"/>
    <property type="project" value="UniProtKB-SubCell"/>
</dbReference>
<evidence type="ECO:0000256" key="7">
    <source>
        <dbReference type="ARBA" id="ARBA00022753"/>
    </source>
</evidence>
<dbReference type="PANTHER" id="PTHR10110:SF94">
    <property type="entry name" value="SODIUM_HYDROGEN EXCHANGER 6"/>
    <property type="match status" value="1"/>
</dbReference>
<protein>
    <recommendedName>
        <fullName evidence="13">Sodium/hydrogen exchanger</fullName>
    </recommendedName>
</protein>
<feature type="transmembrane region" description="Helical" evidence="14">
    <location>
        <begin position="323"/>
        <end position="345"/>
    </location>
</feature>
<dbReference type="InterPro" id="IPR004709">
    <property type="entry name" value="NaH_exchanger"/>
</dbReference>
<evidence type="ECO:0000256" key="6">
    <source>
        <dbReference type="ARBA" id="ARBA00022692"/>
    </source>
</evidence>
<keyword evidence="5" id="KW-1003">Cell membrane</keyword>
<keyword evidence="17" id="KW-1185">Reference proteome</keyword>
<feature type="transmembrane region" description="Helical" evidence="14">
    <location>
        <begin position="104"/>
        <end position="121"/>
    </location>
</feature>
<dbReference type="GO" id="GO:0051453">
    <property type="term" value="P:regulation of intracellular pH"/>
    <property type="evidence" value="ECO:0007669"/>
    <property type="project" value="TreeGrafter"/>
</dbReference>
<reference evidence="16" key="3">
    <citation type="submission" date="2025-09" db="UniProtKB">
        <authorList>
            <consortium name="Ensembl"/>
        </authorList>
    </citation>
    <scope>IDENTIFICATION</scope>
</reference>
<reference evidence="16" key="2">
    <citation type="submission" date="2025-08" db="UniProtKB">
        <authorList>
            <consortium name="Ensembl"/>
        </authorList>
    </citation>
    <scope>IDENTIFICATION</scope>
</reference>
<feature type="transmembrane region" description="Helical" evidence="14">
    <location>
        <begin position="440"/>
        <end position="459"/>
    </location>
</feature>
<keyword evidence="11 14" id="KW-0472">Membrane</keyword>
<evidence type="ECO:0000256" key="9">
    <source>
        <dbReference type="ARBA" id="ARBA00023053"/>
    </source>
</evidence>
<dbReference type="STRING" id="48698.ENSPFOP00000013940"/>
<evidence type="ECO:0000256" key="11">
    <source>
        <dbReference type="ARBA" id="ARBA00023136"/>
    </source>
</evidence>
<dbReference type="Pfam" id="PF00999">
    <property type="entry name" value="Na_H_Exchanger"/>
    <property type="match status" value="1"/>
</dbReference>
<evidence type="ECO:0000313" key="16">
    <source>
        <dbReference type="Ensembl" id="ENSPFOP00000013940.1"/>
    </source>
</evidence>
<dbReference type="PANTHER" id="PTHR10110">
    <property type="entry name" value="SODIUM/HYDROGEN EXCHANGER"/>
    <property type="match status" value="1"/>
</dbReference>
<comment type="similarity">
    <text evidence="3 13">Belongs to the monovalent cation:proton antiporter 1 (CPA1) transporter (TC 2.A.36) family.</text>
</comment>
<proteinExistence type="inferred from homology"/>
<evidence type="ECO:0000256" key="13">
    <source>
        <dbReference type="RuleBase" id="RU003722"/>
    </source>
</evidence>
<evidence type="ECO:0000256" key="4">
    <source>
        <dbReference type="ARBA" id="ARBA00022448"/>
    </source>
</evidence>
<evidence type="ECO:0000256" key="12">
    <source>
        <dbReference type="ARBA" id="ARBA00023201"/>
    </source>
</evidence>
<dbReference type="GO" id="GO:0098719">
    <property type="term" value="P:sodium ion import across plasma membrane"/>
    <property type="evidence" value="ECO:0007669"/>
    <property type="project" value="TreeGrafter"/>
</dbReference>
<accession>A0A087Y7D7</accession>
<dbReference type="InterPro" id="IPR018422">
    <property type="entry name" value="Cation/H_exchanger_CPA1"/>
</dbReference>
<dbReference type="GO" id="GO:0005886">
    <property type="term" value="C:plasma membrane"/>
    <property type="evidence" value="ECO:0007669"/>
    <property type="project" value="UniProtKB-SubCell"/>
</dbReference>
<evidence type="ECO:0000256" key="8">
    <source>
        <dbReference type="ARBA" id="ARBA00022989"/>
    </source>
</evidence>
<dbReference type="PRINTS" id="PR01088">
    <property type="entry name" value="NAHEXCHNGR6"/>
</dbReference>
<evidence type="ECO:0000256" key="2">
    <source>
        <dbReference type="ARBA" id="ARBA00004651"/>
    </source>
</evidence>
<organism evidence="16 17">
    <name type="scientific">Poecilia formosa</name>
    <name type="common">Amazon molly</name>
    <name type="synonym">Limia formosa</name>
    <dbReference type="NCBI Taxonomy" id="48698"/>
    <lineage>
        <taxon>Eukaryota</taxon>
        <taxon>Metazoa</taxon>
        <taxon>Chordata</taxon>
        <taxon>Craniata</taxon>
        <taxon>Vertebrata</taxon>
        <taxon>Euteleostomi</taxon>
        <taxon>Actinopterygii</taxon>
        <taxon>Neopterygii</taxon>
        <taxon>Teleostei</taxon>
        <taxon>Neoteleostei</taxon>
        <taxon>Acanthomorphata</taxon>
        <taxon>Ovalentaria</taxon>
        <taxon>Atherinomorphae</taxon>
        <taxon>Cyprinodontiformes</taxon>
        <taxon>Poeciliidae</taxon>
        <taxon>Poeciliinae</taxon>
        <taxon>Poecilia</taxon>
    </lineage>
</organism>
<dbReference type="GeneTree" id="ENSGT00940000153460"/>
<dbReference type="Ensembl" id="ENSPFOT00000013959.1">
    <property type="protein sequence ID" value="ENSPFOP00000013940.1"/>
    <property type="gene ID" value="ENSPFOG00000013751.1"/>
</dbReference>
<evidence type="ECO:0000256" key="10">
    <source>
        <dbReference type="ARBA" id="ARBA00023065"/>
    </source>
</evidence>
<sequence>QVRMKWKIAKMLTKTSVDGSLRALRTLRLLVLVSLCVFISVSAASSPAQEEDSAMENIVTEKKAEESHRQDSADLLIFILLLTLTILTIWLFKHRRFRFLHETGLAMIYGLIVGVILRYAVQVPRDTIVVSACFVNSSPATMLLNVSGKFYEYTLRGEFSANDVKDNEMLRKVTFDPEVFFNILLPPIIFHAGYSLKRRHFFRNMGSILAYAFVGTVISCFVIGLLMYGCVTLMKHLGKMGGDFFFTDCLFFGAIVSATDPVTVLAIFHELQVDVDLYALLFGESVLNDAVAVVLSSSIVAYQPQGDNSHTFEAMALLKSLGMFLGVFSGSFSLGVATGIVTALMDYVTKFTKLRDFQLLETALFFLMSWSTFLLAEACGFTGVVAVLFCGITQAHYTFNNLSPESQDRTKQLFELLNFLAENFIFSYMGLTLFTFQNHIFNPMFIVGAFLAVFVGRAANIYPLSLLLNLGRRNKIRSNFQHMMMFAGLRGAMTFALSIRDTATYARQMMFSTNLLVVFFTVWVCGGGTTQMLSCQRIRVGVDSDQENSVNGSERRSTKQESAWLFRIWYNFDHNYLKPILTHSGPPLTTTLPPCCGPLARFLTSPQAYENECQLKDDDSDLILTDGDISLTYGDITVSTDATGARTSGGLATDDLDRELAYGDHELVMRGTRLVLPMDDSEPPFTDHLRM</sequence>
<comment type="subcellular location">
    <subcellularLocation>
        <location evidence="2">Cell membrane</location>
        <topology evidence="2">Multi-pass membrane protein</topology>
    </subcellularLocation>
    <subcellularLocation>
        <location evidence="1">Recycling endosome membrane</location>
        <topology evidence="1">Multi-pass membrane protein</topology>
    </subcellularLocation>
</comment>
<dbReference type="GO" id="GO:0015386">
    <property type="term" value="F:potassium:proton antiporter activity"/>
    <property type="evidence" value="ECO:0007669"/>
    <property type="project" value="TreeGrafter"/>
</dbReference>
<dbReference type="InterPro" id="IPR006153">
    <property type="entry name" value="Cation/H_exchanger_TM"/>
</dbReference>
<keyword evidence="7" id="KW-0967">Endosome</keyword>
<evidence type="ECO:0000259" key="15">
    <source>
        <dbReference type="Pfam" id="PF00999"/>
    </source>
</evidence>
<keyword evidence="8 14" id="KW-1133">Transmembrane helix</keyword>
<keyword evidence="6 13" id="KW-0812">Transmembrane</keyword>
<dbReference type="AlphaFoldDB" id="A0A087Y7D7"/>
<name>A0A087Y7D7_POEFO</name>
<evidence type="ECO:0000256" key="1">
    <source>
        <dbReference type="ARBA" id="ARBA00004195"/>
    </source>
</evidence>
<dbReference type="InterPro" id="IPR002090">
    <property type="entry name" value="NHE-6/7/9"/>
</dbReference>
<feature type="transmembrane region" description="Helical" evidence="14">
    <location>
        <begin position="413"/>
        <end position="434"/>
    </location>
</feature>
<dbReference type="Gene3D" id="6.10.140.1330">
    <property type="match status" value="1"/>
</dbReference>
<evidence type="ECO:0000313" key="17">
    <source>
        <dbReference type="Proteomes" id="UP000028760"/>
    </source>
</evidence>
<dbReference type="Proteomes" id="UP000028760">
    <property type="component" value="Unassembled WGS sequence"/>
</dbReference>
<dbReference type="OMA" id="FTYVRRF"/>
<feature type="domain" description="Cation/H+ exchanger transmembrane" evidence="15">
    <location>
        <begin position="85"/>
        <end position="534"/>
    </location>
</feature>
<feature type="transmembrane region" description="Helical" evidence="14">
    <location>
        <begin position="75"/>
        <end position="92"/>
    </location>
</feature>
<evidence type="ECO:0000256" key="5">
    <source>
        <dbReference type="ARBA" id="ARBA00022475"/>
    </source>
</evidence>
<reference evidence="17" key="1">
    <citation type="submission" date="2013-10" db="EMBL/GenBank/DDBJ databases">
        <authorList>
            <person name="Schartl M."/>
            <person name="Warren W."/>
        </authorList>
    </citation>
    <scope>NUCLEOTIDE SEQUENCE [LARGE SCALE GENOMIC DNA]</scope>
    <source>
        <strain evidence="17">female</strain>
    </source>
</reference>
<evidence type="ECO:0000256" key="3">
    <source>
        <dbReference type="ARBA" id="ARBA00007367"/>
    </source>
</evidence>
<dbReference type="PRINTS" id="PR01084">
    <property type="entry name" value="NAHEXCHNGR"/>
</dbReference>